<dbReference type="CDD" id="cd03220">
    <property type="entry name" value="ABC_KpsT_Wzt"/>
    <property type="match status" value="1"/>
</dbReference>
<dbReference type="InterPro" id="IPR003439">
    <property type="entry name" value="ABC_transporter-like_ATP-bd"/>
</dbReference>
<dbReference type="InterPro" id="IPR050683">
    <property type="entry name" value="Bact_Polysacc_Export_ATP-bd"/>
</dbReference>
<keyword evidence="2" id="KW-0813">Transport</keyword>
<dbReference type="GO" id="GO:0016887">
    <property type="term" value="F:ATP hydrolysis activity"/>
    <property type="evidence" value="ECO:0007669"/>
    <property type="project" value="InterPro"/>
</dbReference>
<dbReference type="InterPro" id="IPR015860">
    <property type="entry name" value="ABC_transpr_TagH-like"/>
</dbReference>
<evidence type="ECO:0000256" key="1">
    <source>
        <dbReference type="ARBA" id="ARBA00005417"/>
    </source>
</evidence>
<dbReference type="GO" id="GO:0016020">
    <property type="term" value="C:membrane"/>
    <property type="evidence" value="ECO:0007669"/>
    <property type="project" value="InterPro"/>
</dbReference>
<evidence type="ECO:0000256" key="3">
    <source>
        <dbReference type="ARBA" id="ARBA00022741"/>
    </source>
</evidence>
<dbReference type="OrthoDB" id="9778870at2"/>
<dbReference type="SUPFAM" id="SSF52540">
    <property type="entry name" value="P-loop containing nucleoside triphosphate hydrolases"/>
    <property type="match status" value="1"/>
</dbReference>
<evidence type="ECO:0000259" key="5">
    <source>
        <dbReference type="PROSITE" id="PS50893"/>
    </source>
</evidence>
<name>A0A1X7A3Z9_9RHOB</name>
<evidence type="ECO:0000313" key="7">
    <source>
        <dbReference type="Proteomes" id="UP000194012"/>
    </source>
</evidence>
<keyword evidence="4 6" id="KW-0067">ATP-binding</keyword>
<dbReference type="GO" id="GO:0005524">
    <property type="term" value="F:ATP binding"/>
    <property type="evidence" value="ECO:0007669"/>
    <property type="project" value="UniProtKB-KW"/>
</dbReference>
<sequence>MIELRNLTKTFTVDGRQSIVANKINAVFPTGVSVGLLGRNGAGKSTLLKIIAGTMDATAGRVVSDGTVSWPVGFAGSFHPDLSGVQNTRFIARVYGVDTNVLVDFVEDFAELGQHFHQPFRTYSSGMRSRLAFGVSMGIRFDTYLVDEVTSVGDAAFREKSGQVFQRRMESSGAIVVSHSMAMLENMCTMGMVLENGNLVVHDNIQDAIKHHLRNMRT</sequence>
<dbReference type="PROSITE" id="PS00211">
    <property type="entry name" value="ABC_TRANSPORTER_1"/>
    <property type="match status" value="1"/>
</dbReference>
<dbReference type="InterPro" id="IPR017871">
    <property type="entry name" value="ABC_transporter-like_CS"/>
</dbReference>
<dbReference type="PROSITE" id="PS50893">
    <property type="entry name" value="ABC_TRANSPORTER_2"/>
    <property type="match status" value="1"/>
</dbReference>
<dbReference type="EMBL" id="FWFJ01000044">
    <property type="protein sequence ID" value="SLN70003.1"/>
    <property type="molecule type" value="Genomic_DNA"/>
</dbReference>
<dbReference type="Proteomes" id="UP000194012">
    <property type="component" value="Unassembled WGS sequence"/>
</dbReference>
<accession>A0A1X7A3Z9</accession>
<proteinExistence type="inferred from homology"/>
<evidence type="ECO:0000256" key="4">
    <source>
        <dbReference type="ARBA" id="ARBA00022840"/>
    </source>
</evidence>
<gene>
    <name evidence="6" type="primary">kpsT_2</name>
    <name evidence="6" type="ORF">ROG8370_03317</name>
</gene>
<keyword evidence="3" id="KW-0547">Nucleotide-binding</keyword>
<dbReference type="InterPro" id="IPR027417">
    <property type="entry name" value="P-loop_NTPase"/>
</dbReference>
<keyword evidence="7" id="KW-1185">Reference proteome</keyword>
<reference evidence="7" key="1">
    <citation type="submission" date="2017-03" db="EMBL/GenBank/DDBJ databases">
        <authorList>
            <person name="Rodrigo-Torres L."/>
            <person name="Arahal R.D."/>
            <person name="Lucena T."/>
        </authorList>
    </citation>
    <scope>NUCLEOTIDE SEQUENCE [LARGE SCALE GENOMIC DNA]</scope>
    <source>
        <strain evidence="7">CECT 8370</strain>
    </source>
</reference>
<dbReference type="SMART" id="SM00382">
    <property type="entry name" value="AAA"/>
    <property type="match status" value="1"/>
</dbReference>
<dbReference type="Pfam" id="PF00005">
    <property type="entry name" value="ABC_tran"/>
    <property type="match status" value="1"/>
</dbReference>
<evidence type="ECO:0000256" key="2">
    <source>
        <dbReference type="ARBA" id="ARBA00022448"/>
    </source>
</evidence>
<comment type="similarity">
    <text evidence="1">Belongs to the ABC transporter superfamily.</text>
</comment>
<dbReference type="AlphaFoldDB" id="A0A1X7A3Z9"/>
<organism evidence="6 7">
    <name type="scientific">Roseovarius gaetbuli</name>
    <dbReference type="NCBI Taxonomy" id="1356575"/>
    <lineage>
        <taxon>Bacteria</taxon>
        <taxon>Pseudomonadati</taxon>
        <taxon>Pseudomonadota</taxon>
        <taxon>Alphaproteobacteria</taxon>
        <taxon>Rhodobacterales</taxon>
        <taxon>Roseobacteraceae</taxon>
        <taxon>Roseovarius</taxon>
    </lineage>
</organism>
<feature type="domain" description="ABC transporter" evidence="5">
    <location>
        <begin position="2"/>
        <end position="218"/>
    </location>
</feature>
<evidence type="ECO:0000313" key="6">
    <source>
        <dbReference type="EMBL" id="SLN70003.1"/>
    </source>
</evidence>
<protein>
    <submittedName>
        <fullName evidence="6">Polysialic acid transport ATP-binding protein KpsT</fullName>
    </submittedName>
</protein>
<dbReference type="GO" id="GO:0140359">
    <property type="term" value="F:ABC-type transporter activity"/>
    <property type="evidence" value="ECO:0007669"/>
    <property type="project" value="InterPro"/>
</dbReference>
<dbReference type="RefSeq" id="WP_085828258.1">
    <property type="nucleotide sequence ID" value="NZ_FWFJ01000044.1"/>
</dbReference>
<dbReference type="PANTHER" id="PTHR46743:SF2">
    <property type="entry name" value="TEICHOIC ACIDS EXPORT ATP-BINDING PROTEIN TAGH"/>
    <property type="match status" value="1"/>
</dbReference>
<dbReference type="PANTHER" id="PTHR46743">
    <property type="entry name" value="TEICHOIC ACIDS EXPORT ATP-BINDING PROTEIN TAGH"/>
    <property type="match status" value="1"/>
</dbReference>
<dbReference type="Gene3D" id="3.40.50.300">
    <property type="entry name" value="P-loop containing nucleotide triphosphate hydrolases"/>
    <property type="match status" value="1"/>
</dbReference>
<dbReference type="InterPro" id="IPR003593">
    <property type="entry name" value="AAA+_ATPase"/>
</dbReference>